<keyword evidence="2 6" id="KW-0645">Protease</keyword>
<dbReference type="CDD" id="cd07478">
    <property type="entry name" value="Peptidases_S8_CspA-like"/>
    <property type="match status" value="1"/>
</dbReference>
<comment type="caution">
    <text evidence="8">The sequence shown here is derived from an EMBL/GenBank/DDBJ whole genome shotgun (WGS) entry which is preliminary data.</text>
</comment>
<evidence type="ECO:0000256" key="3">
    <source>
        <dbReference type="ARBA" id="ARBA00022801"/>
    </source>
</evidence>
<sequence>MLRYESNIPKNVFHNVDYNHYIVQYQGKINDEALKKEGYYIVTINDKYAIISTKKDKKININDTIFSNIVYIKGTETYTLEEISPIDAAQVRSLQINLPLQLTGEGVVVGIIDTGIDYLSDEFMTLNGESRIECIWDQTIVSEKDDEIDLVPYGALYLKDKINEAINAYRQGKSPYDIVPSIDEIGHGTSMSGIIGATGKNPELKGVAPDCKFVVVKLIEDYSNKDQFKAQVPIFNITAIFSALEFLYEYALKKSEPMVIYLPLGSNSGNHRGNGILAEYIESISNSRGIVVVTGAGNERSRAGHASGVISKAGETRSIELNVSPNQKYLWVEIWVDPPNIMTVDIVSPSGENTGVVPAIINLSEDYNFIFEKTSIKIEFYIPEENTGDELIRIQFYDLQPGIWKIKLIANLVLDGTYNIWIPQYGLSVGDTSLSPSDPFGTFTNPGGSTSIITVASYNQNNNNIVNYSGMSFLNDYIDRVDIAAGGVNAVTVAPNNSTTTVNGTSVSAAVVAGTCAMLFQWGIVEGNDPYMYSQTIKTYLTRGTRQRPGDSYPNPEWGYGALDVIGIFANMT</sequence>
<evidence type="ECO:0000256" key="4">
    <source>
        <dbReference type="ARBA" id="ARBA00022825"/>
    </source>
</evidence>
<keyword evidence="4 6" id="KW-0720">Serine protease</keyword>
<dbReference type="PRINTS" id="PR00723">
    <property type="entry name" value="SUBTILISIN"/>
</dbReference>
<dbReference type="Gene3D" id="3.40.50.200">
    <property type="entry name" value="Peptidase S8/S53 domain"/>
    <property type="match status" value="1"/>
</dbReference>
<evidence type="ECO:0000256" key="5">
    <source>
        <dbReference type="PIRSR" id="PIRSR615500-1"/>
    </source>
</evidence>
<evidence type="ECO:0000256" key="6">
    <source>
        <dbReference type="PROSITE-ProRule" id="PRU01240"/>
    </source>
</evidence>
<dbReference type="Proteomes" id="UP000473681">
    <property type="component" value="Unassembled WGS sequence"/>
</dbReference>
<evidence type="ECO:0000313" key="9">
    <source>
        <dbReference type="Proteomes" id="UP000473681"/>
    </source>
</evidence>
<feature type="domain" description="Peptidase S8/S53" evidence="7">
    <location>
        <begin position="104"/>
        <end position="309"/>
    </location>
</feature>
<evidence type="ECO:0000256" key="1">
    <source>
        <dbReference type="ARBA" id="ARBA00011073"/>
    </source>
</evidence>
<dbReference type="Pfam" id="PF00082">
    <property type="entry name" value="Peptidase_S8"/>
    <property type="match status" value="2"/>
</dbReference>
<dbReference type="GO" id="GO:0004252">
    <property type="term" value="F:serine-type endopeptidase activity"/>
    <property type="evidence" value="ECO:0007669"/>
    <property type="project" value="UniProtKB-UniRule"/>
</dbReference>
<dbReference type="PANTHER" id="PTHR43806:SF11">
    <property type="entry name" value="CEREVISIN-RELATED"/>
    <property type="match status" value="1"/>
</dbReference>
<dbReference type="EMBL" id="SWVK01000008">
    <property type="protein sequence ID" value="NFN35000.1"/>
    <property type="molecule type" value="Genomic_DNA"/>
</dbReference>
<dbReference type="InterPro" id="IPR036852">
    <property type="entry name" value="Peptidase_S8/S53_dom_sf"/>
</dbReference>
<evidence type="ECO:0000259" key="7">
    <source>
        <dbReference type="Pfam" id="PF00082"/>
    </source>
</evidence>
<keyword evidence="3 6" id="KW-0378">Hydrolase</keyword>
<dbReference type="GO" id="GO:0006508">
    <property type="term" value="P:proteolysis"/>
    <property type="evidence" value="ECO:0007669"/>
    <property type="project" value="UniProtKB-KW"/>
</dbReference>
<dbReference type="Gene3D" id="2.60.120.1290">
    <property type="match status" value="1"/>
</dbReference>
<feature type="active site" description="Charge relay system" evidence="5 6">
    <location>
        <position position="506"/>
    </location>
</feature>
<dbReference type="InterPro" id="IPR015500">
    <property type="entry name" value="Peptidase_S8_subtilisin-rel"/>
</dbReference>
<dbReference type="SUPFAM" id="SSF52743">
    <property type="entry name" value="Subtilisin-like"/>
    <property type="match status" value="1"/>
</dbReference>
<organism evidence="8 9">
    <name type="scientific">Clostridium botulinum</name>
    <dbReference type="NCBI Taxonomy" id="1491"/>
    <lineage>
        <taxon>Bacteria</taxon>
        <taxon>Bacillati</taxon>
        <taxon>Bacillota</taxon>
        <taxon>Clostridia</taxon>
        <taxon>Eubacteriales</taxon>
        <taxon>Clostridiaceae</taxon>
        <taxon>Clostridium</taxon>
    </lineage>
</organism>
<proteinExistence type="inferred from homology"/>
<dbReference type="InterPro" id="IPR000209">
    <property type="entry name" value="Peptidase_S8/S53_dom"/>
</dbReference>
<gene>
    <name evidence="8" type="ORF">FDB51_07610</name>
</gene>
<evidence type="ECO:0000313" key="8">
    <source>
        <dbReference type="EMBL" id="NFN35000.1"/>
    </source>
</evidence>
<feature type="active site" description="Charge relay system" evidence="5 6">
    <location>
        <position position="187"/>
    </location>
</feature>
<reference evidence="8 9" key="1">
    <citation type="submission" date="2019-04" db="EMBL/GenBank/DDBJ databases">
        <title>Genome sequencing of Clostridium botulinum Groups I-IV and Clostridium butyricum.</title>
        <authorList>
            <person name="Brunt J."/>
            <person name="Van Vliet A.H.M."/>
            <person name="Stringer S.C."/>
            <person name="Carter A.T."/>
            <person name="Peck M.W."/>
        </authorList>
    </citation>
    <scope>NUCLEOTIDE SEQUENCE [LARGE SCALE GENOMIC DNA]</scope>
    <source>
        <strain evidence="8 9">CB-K-33E</strain>
    </source>
</reference>
<feature type="active site" description="Charge relay system" evidence="5 6">
    <location>
        <position position="113"/>
    </location>
</feature>
<accession>A0A6B4PNG4</accession>
<protein>
    <submittedName>
        <fullName evidence="8">Peptidase S8</fullName>
    </submittedName>
</protein>
<dbReference type="RefSeq" id="WP_061297843.1">
    <property type="nucleotide sequence ID" value="NZ_LFPD01000016.1"/>
</dbReference>
<dbReference type="InterPro" id="IPR017310">
    <property type="entry name" value="Pept_S8A_subtilisin_clostridia"/>
</dbReference>
<evidence type="ECO:0000256" key="2">
    <source>
        <dbReference type="ARBA" id="ARBA00022670"/>
    </source>
</evidence>
<dbReference type="PIRSF" id="PIRSF037894">
    <property type="entry name" value="Subtilisin_rel_CspABC"/>
    <property type="match status" value="1"/>
</dbReference>
<dbReference type="InterPro" id="IPR050131">
    <property type="entry name" value="Peptidase_S8_subtilisin-like"/>
</dbReference>
<feature type="domain" description="Peptidase S8/S53" evidence="7">
    <location>
        <begin position="442"/>
        <end position="561"/>
    </location>
</feature>
<name>A0A6B4PNG4_CLOBO</name>
<dbReference type="InterPro" id="IPR034045">
    <property type="entry name" value="Pep_S8_CspA-like"/>
</dbReference>
<dbReference type="PANTHER" id="PTHR43806">
    <property type="entry name" value="PEPTIDASE S8"/>
    <property type="match status" value="1"/>
</dbReference>
<comment type="similarity">
    <text evidence="1 6">Belongs to the peptidase S8 family.</text>
</comment>
<dbReference type="PROSITE" id="PS51892">
    <property type="entry name" value="SUBTILASE"/>
    <property type="match status" value="1"/>
</dbReference>
<dbReference type="AlphaFoldDB" id="A0A6B4PNG4"/>